<keyword evidence="3" id="KW-0804">Transcription</keyword>
<dbReference type="AlphaFoldDB" id="A0A6F8SJ84"/>
<dbReference type="Gene3D" id="1.10.10.10">
    <property type="entry name" value="Winged helix-like DNA-binding domain superfamily/Winged helix DNA-binding domain"/>
    <property type="match status" value="1"/>
</dbReference>
<protein>
    <recommendedName>
        <fullName evidence="4">HTH arsR-type domain-containing protein</fullName>
    </recommendedName>
</protein>
<sequence>MDTEKEARAFKALGDENRLRIINLISSQGEICACRILDELDIAQPTLSHHMKLLRDAGLVKARKQGRWMHYSMDESTIEEIARFLHAL</sequence>
<dbReference type="InterPro" id="IPR036388">
    <property type="entry name" value="WH-like_DNA-bd_sf"/>
</dbReference>
<feature type="domain" description="HTH arsR-type" evidence="4">
    <location>
        <begin position="1"/>
        <end position="88"/>
    </location>
</feature>
<dbReference type="InterPro" id="IPR051081">
    <property type="entry name" value="HTH_MetalResp_TranReg"/>
</dbReference>
<reference evidence="6" key="2">
    <citation type="submission" date="2020-03" db="EMBL/GenBank/DDBJ databases">
        <title>Complete Genome Sequence of Adlercreutzia sp. strain 8CFCBH1 Producing Equol, Isolated from Healthy Japanese Feces.</title>
        <authorList>
            <person name="Ogata Y."/>
            <person name="Sakamoto M."/>
            <person name="Ohkuma M."/>
            <person name="Hattori M."/>
            <person name="Suda W."/>
        </authorList>
    </citation>
    <scope>NUCLEOTIDE SEQUENCE [LARGE SCALE GENOMIC DNA]</scope>
    <source>
        <strain evidence="6">8CFCBH1</strain>
    </source>
</reference>
<dbReference type="SMART" id="SM00418">
    <property type="entry name" value="HTH_ARSR"/>
    <property type="match status" value="1"/>
</dbReference>
<dbReference type="Pfam" id="PF01022">
    <property type="entry name" value="HTH_5"/>
    <property type="match status" value="1"/>
</dbReference>
<keyword evidence="1" id="KW-0805">Transcription regulation</keyword>
<dbReference type="InterPro" id="IPR011991">
    <property type="entry name" value="ArsR-like_HTH"/>
</dbReference>
<dbReference type="PRINTS" id="PR00778">
    <property type="entry name" value="HTHARSR"/>
</dbReference>
<organism evidence="5 6">
    <name type="scientific">Adlercreutzia hattorii</name>
    <dbReference type="NCBI Taxonomy" id="2707299"/>
    <lineage>
        <taxon>Bacteria</taxon>
        <taxon>Bacillati</taxon>
        <taxon>Actinomycetota</taxon>
        <taxon>Coriobacteriia</taxon>
        <taxon>Eggerthellales</taxon>
        <taxon>Eggerthellaceae</taxon>
        <taxon>Adlercreutzia</taxon>
    </lineage>
</organism>
<dbReference type="NCBIfam" id="NF033788">
    <property type="entry name" value="HTH_metalloreg"/>
    <property type="match status" value="1"/>
</dbReference>
<dbReference type="PROSITE" id="PS50987">
    <property type="entry name" value="HTH_ARSR_2"/>
    <property type="match status" value="1"/>
</dbReference>
<dbReference type="EMBL" id="AP022829">
    <property type="protein sequence ID" value="BCA87921.1"/>
    <property type="molecule type" value="Genomic_DNA"/>
</dbReference>
<dbReference type="GO" id="GO:0003677">
    <property type="term" value="F:DNA binding"/>
    <property type="evidence" value="ECO:0007669"/>
    <property type="project" value="UniProtKB-KW"/>
</dbReference>
<evidence type="ECO:0000259" key="4">
    <source>
        <dbReference type="PROSITE" id="PS50987"/>
    </source>
</evidence>
<dbReference type="PANTHER" id="PTHR33154:SF33">
    <property type="entry name" value="TRANSCRIPTIONAL REPRESSOR SDPR"/>
    <property type="match status" value="1"/>
</dbReference>
<evidence type="ECO:0000256" key="3">
    <source>
        <dbReference type="ARBA" id="ARBA00023163"/>
    </source>
</evidence>
<keyword evidence="6" id="KW-1185">Reference proteome</keyword>
<evidence type="ECO:0000313" key="6">
    <source>
        <dbReference type="Proteomes" id="UP000501727"/>
    </source>
</evidence>
<dbReference type="Proteomes" id="UP000501727">
    <property type="component" value="Chromosome"/>
</dbReference>
<dbReference type="KEGG" id="ahat:ADCFC_05400"/>
<dbReference type="SUPFAM" id="SSF46785">
    <property type="entry name" value="Winged helix' DNA-binding domain"/>
    <property type="match status" value="1"/>
</dbReference>
<keyword evidence="2" id="KW-0238">DNA-binding</keyword>
<proteinExistence type="predicted"/>
<gene>
    <name evidence="5" type="ORF">ADCFC_04200</name>
</gene>
<dbReference type="GO" id="GO:0003700">
    <property type="term" value="F:DNA-binding transcription factor activity"/>
    <property type="evidence" value="ECO:0007669"/>
    <property type="project" value="InterPro"/>
</dbReference>
<dbReference type="CDD" id="cd00090">
    <property type="entry name" value="HTH_ARSR"/>
    <property type="match status" value="1"/>
</dbReference>
<evidence type="ECO:0000313" key="5">
    <source>
        <dbReference type="EMBL" id="BCA87921.1"/>
    </source>
</evidence>
<reference evidence="6" key="1">
    <citation type="journal article" date="2020" name="Microbiol. Resour. Announc.">
        <title>Complete Genome Sequence of Adlercreutzia sp. Strain 8CFCBH1, a Potent Producer of Equol, Isolated from Healthy Japanese Feces.</title>
        <authorList>
            <person name="Ogata Y."/>
            <person name="Sakamoto M."/>
            <person name="Ohkuma M."/>
            <person name="Hattori M."/>
            <person name="Suda W."/>
        </authorList>
    </citation>
    <scope>NUCLEOTIDE SEQUENCE [LARGE SCALE GENOMIC DNA]</scope>
    <source>
        <strain evidence="6">8CFCBH1</strain>
    </source>
</reference>
<dbReference type="InterPro" id="IPR001845">
    <property type="entry name" value="HTH_ArsR_DNA-bd_dom"/>
</dbReference>
<name>A0A6F8SJ84_9ACTN</name>
<accession>A0A6F8SJ84</accession>
<evidence type="ECO:0000256" key="2">
    <source>
        <dbReference type="ARBA" id="ARBA00023125"/>
    </source>
</evidence>
<evidence type="ECO:0000256" key="1">
    <source>
        <dbReference type="ARBA" id="ARBA00023015"/>
    </source>
</evidence>
<dbReference type="RefSeq" id="WP_154249368.1">
    <property type="nucleotide sequence ID" value="NZ_AP022829.1"/>
</dbReference>
<dbReference type="InterPro" id="IPR036390">
    <property type="entry name" value="WH_DNA-bd_sf"/>
</dbReference>
<dbReference type="PANTHER" id="PTHR33154">
    <property type="entry name" value="TRANSCRIPTIONAL REGULATOR, ARSR FAMILY"/>
    <property type="match status" value="1"/>
</dbReference>